<dbReference type="AlphaFoldDB" id="A0AAW3ZI04"/>
<comment type="similarity">
    <text evidence="5 6">Belongs to the XseA family.</text>
</comment>
<evidence type="ECO:0000256" key="1">
    <source>
        <dbReference type="ARBA" id="ARBA00022490"/>
    </source>
</evidence>
<proteinExistence type="inferred from homology"/>
<comment type="catalytic activity">
    <reaction evidence="5 6">
        <text>Exonucleolytic cleavage in either 5'- to 3'- or 3'- to 5'-direction to yield nucleoside 5'-phosphates.</text>
        <dbReference type="EC" id="3.1.11.6"/>
    </reaction>
</comment>
<dbReference type="HAMAP" id="MF_00378">
    <property type="entry name" value="Exonuc_7_L"/>
    <property type="match status" value="1"/>
</dbReference>
<feature type="domain" description="Exonuclease VII large subunit C-terminal" evidence="7">
    <location>
        <begin position="128"/>
        <end position="440"/>
    </location>
</feature>
<comment type="subcellular location">
    <subcellularLocation>
        <location evidence="5 6">Cytoplasm</location>
    </subcellularLocation>
</comment>
<keyword evidence="10" id="KW-1185">Reference proteome</keyword>
<dbReference type="PANTHER" id="PTHR30008">
    <property type="entry name" value="EXODEOXYRIBONUCLEASE 7 LARGE SUBUNIT"/>
    <property type="match status" value="1"/>
</dbReference>
<feature type="domain" description="OB-fold nucleic acid binding" evidence="8">
    <location>
        <begin position="15"/>
        <end position="105"/>
    </location>
</feature>
<dbReference type="NCBIfam" id="TIGR00237">
    <property type="entry name" value="xseA"/>
    <property type="match status" value="1"/>
</dbReference>
<sequence length="456" mass="50471">MFPKSEPASRLLTPTQLNALARSLLEDSFPLVEVLGEISNFACPSSGHLYFTLKDRNAQVRCAMFRQRSQWMRFKPENGQSVQVRGRLTLYEPRGDYQLVLEHMQPAGEGELLRAFQALKEKLQAEGLFDAERKKPIPTQIKRLGVLSSAGGAAIHDVLSVLRRRWPLLQVELLPIPVQGKDAPSQIGSMLTRADESQRYSVLLLTRGGGSLEDLAAFNDERLARTIAACVTPVVSAVGHEIDFTIADFVADLRCPTPSAAAETLSPDGQAIGRRIDELGTRAARSLRNRLQTAQQRLDHLQLRLRNQHPQARLQLALDRGRALHARITKLGEQVISRQQQHLNQLLARLSAKAPGAQLGLQRRRVDLALHTLQAQVRLQLQRAQRSTQALGRTLHAVSPLATLDRGYAILADSERTLRSVASIKVNDPLRARLADGELGLRVTAVSPAPPHKMPN</sequence>
<evidence type="ECO:0000313" key="10">
    <source>
        <dbReference type="Proteomes" id="UP000613768"/>
    </source>
</evidence>
<dbReference type="Proteomes" id="UP000613768">
    <property type="component" value="Unassembled WGS sequence"/>
</dbReference>
<dbReference type="Pfam" id="PF13742">
    <property type="entry name" value="tRNA_anti_2"/>
    <property type="match status" value="1"/>
</dbReference>
<dbReference type="GO" id="GO:0009318">
    <property type="term" value="C:exodeoxyribonuclease VII complex"/>
    <property type="evidence" value="ECO:0007669"/>
    <property type="project" value="UniProtKB-UniRule"/>
</dbReference>
<dbReference type="PANTHER" id="PTHR30008:SF0">
    <property type="entry name" value="EXODEOXYRIBONUCLEASE 7 LARGE SUBUNIT"/>
    <property type="match status" value="1"/>
</dbReference>
<dbReference type="EMBL" id="JACYTR010000002">
    <property type="protein sequence ID" value="MBD8524332.1"/>
    <property type="molecule type" value="Genomic_DNA"/>
</dbReference>
<comment type="function">
    <text evidence="5">Bidirectionally degrades single-stranded DNA into large acid-insoluble oligonucleotides, which are then degraded further into small acid-soluble oligonucleotides.</text>
</comment>
<evidence type="ECO:0000256" key="3">
    <source>
        <dbReference type="ARBA" id="ARBA00022801"/>
    </source>
</evidence>
<dbReference type="InterPro" id="IPR020579">
    <property type="entry name" value="Exonuc_VII_lsu_C"/>
</dbReference>
<evidence type="ECO:0000259" key="7">
    <source>
        <dbReference type="Pfam" id="PF02601"/>
    </source>
</evidence>
<evidence type="ECO:0000256" key="6">
    <source>
        <dbReference type="RuleBase" id="RU004355"/>
    </source>
</evidence>
<protein>
    <recommendedName>
        <fullName evidence="5">Exodeoxyribonuclease 7 large subunit</fullName>
        <ecNumber evidence="5">3.1.11.6</ecNumber>
    </recommendedName>
    <alternativeName>
        <fullName evidence="5">Exodeoxyribonuclease VII large subunit</fullName>
        <shortName evidence="5">Exonuclease VII large subunit</shortName>
    </alternativeName>
</protein>
<dbReference type="CDD" id="cd04489">
    <property type="entry name" value="ExoVII_LU_OBF"/>
    <property type="match status" value="1"/>
</dbReference>
<organism evidence="9 10">
    <name type="scientific">Pseudomarimonas arenosa</name>
    <dbReference type="NCBI Taxonomy" id="2774145"/>
    <lineage>
        <taxon>Bacteria</taxon>
        <taxon>Pseudomonadati</taxon>
        <taxon>Pseudomonadota</taxon>
        <taxon>Gammaproteobacteria</taxon>
        <taxon>Lysobacterales</taxon>
        <taxon>Lysobacteraceae</taxon>
        <taxon>Pseudomarimonas</taxon>
    </lineage>
</organism>
<evidence type="ECO:0000259" key="8">
    <source>
        <dbReference type="Pfam" id="PF13742"/>
    </source>
</evidence>
<gene>
    <name evidence="5" type="primary">xseA</name>
    <name evidence="9" type="ORF">IFO71_01120</name>
</gene>
<evidence type="ECO:0000256" key="5">
    <source>
        <dbReference type="HAMAP-Rule" id="MF_00378"/>
    </source>
</evidence>
<evidence type="ECO:0000256" key="4">
    <source>
        <dbReference type="ARBA" id="ARBA00022839"/>
    </source>
</evidence>
<dbReference type="RefSeq" id="WP_192027685.1">
    <property type="nucleotide sequence ID" value="NZ_JACYTR010000002.1"/>
</dbReference>
<keyword evidence="3 5" id="KW-0378">Hydrolase</keyword>
<dbReference type="InterPro" id="IPR025824">
    <property type="entry name" value="OB-fold_nuc-bd_dom"/>
</dbReference>
<dbReference type="GO" id="GO:0006308">
    <property type="term" value="P:DNA catabolic process"/>
    <property type="evidence" value="ECO:0007669"/>
    <property type="project" value="UniProtKB-UniRule"/>
</dbReference>
<keyword evidence="4 5" id="KW-0269">Exonuclease</keyword>
<name>A0AAW3ZI04_9GAMM</name>
<comment type="subunit">
    <text evidence="5">Heterooligomer composed of large and small subunits.</text>
</comment>
<keyword evidence="1 5" id="KW-0963">Cytoplasm</keyword>
<dbReference type="Pfam" id="PF02601">
    <property type="entry name" value="Exonuc_VII_L"/>
    <property type="match status" value="1"/>
</dbReference>
<accession>A0AAW3ZI04</accession>
<evidence type="ECO:0000256" key="2">
    <source>
        <dbReference type="ARBA" id="ARBA00022722"/>
    </source>
</evidence>
<evidence type="ECO:0000313" key="9">
    <source>
        <dbReference type="EMBL" id="MBD8524332.1"/>
    </source>
</evidence>
<dbReference type="GO" id="GO:0003676">
    <property type="term" value="F:nucleic acid binding"/>
    <property type="evidence" value="ECO:0007669"/>
    <property type="project" value="InterPro"/>
</dbReference>
<comment type="caution">
    <text evidence="9">The sequence shown here is derived from an EMBL/GenBank/DDBJ whole genome shotgun (WGS) entry which is preliminary data.</text>
</comment>
<reference evidence="9 10" key="1">
    <citation type="submission" date="2020-09" db="EMBL/GenBank/DDBJ databases">
        <title>Pseudoxanthomonas sp. CAU 1598 isolated from sand of Yaerae Beach.</title>
        <authorList>
            <person name="Kim W."/>
        </authorList>
    </citation>
    <scope>NUCLEOTIDE SEQUENCE [LARGE SCALE GENOMIC DNA]</scope>
    <source>
        <strain evidence="9 10">CAU 1598</strain>
    </source>
</reference>
<dbReference type="GO" id="GO:0005737">
    <property type="term" value="C:cytoplasm"/>
    <property type="evidence" value="ECO:0007669"/>
    <property type="project" value="UniProtKB-SubCell"/>
</dbReference>
<dbReference type="GO" id="GO:0008855">
    <property type="term" value="F:exodeoxyribonuclease VII activity"/>
    <property type="evidence" value="ECO:0007669"/>
    <property type="project" value="UniProtKB-UniRule"/>
</dbReference>
<keyword evidence="2 5" id="KW-0540">Nuclease</keyword>
<dbReference type="EC" id="3.1.11.6" evidence="5"/>
<dbReference type="InterPro" id="IPR003753">
    <property type="entry name" value="Exonuc_VII_L"/>
</dbReference>